<keyword evidence="3" id="KW-1185">Reference proteome</keyword>
<reference evidence="2 3" key="1">
    <citation type="journal article" date="2023" name="Elife">
        <title>Identification of key yeast species and microbe-microbe interactions impacting larval growth of Drosophila in the wild.</title>
        <authorList>
            <person name="Mure A."/>
            <person name="Sugiura Y."/>
            <person name="Maeda R."/>
            <person name="Honda K."/>
            <person name="Sakurai N."/>
            <person name="Takahashi Y."/>
            <person name="Watada M."/>
            <person name="Katoh T."/>
            <person name="Gotoh A."/>
            <person name="Gotoh Y."/>
            <person name="Taniguchi I."/>
            <person name="Nakamura K."/>
            <person name="Hayashi T."/>
            <person name="Katayama T."/>
            <person name="Uemura T."/>
            <person name="Hattori Y."/>
        </authorList>
    </citation>
    <scope>NUCLEOTIDE SEQUENCE [LARGE SCALE GENOMIC DNA]</scope>
    <source>
        <strain evidence="2 3">PK-24</strain>
    </source>
</reference>
<feature type="compositionally biased region" description="Low complexity" evidence="1">
    <location>
        <begin position="91"/>
        <end position="114"/>
    </location>
</feature>
<evidence type="ECO:0000313" key="3">
    <source>
        <dbReference type="Proteomes" id="UP001378960"/>
    </source>
</evidence>
<proteinExistence type="predicted"/>
<sequence length="218" mass="24832">MLQSLLVQPLLVQILEPCPQLTTILPLSASLISVSLQKPLLSCISKAGVEQDKLLNSSLSENGQLLSNIFTDEFNGEQYTFNMNEQTPLLNNKDSNNINSNNHYNDQNNNKNSSKINDLKREISLIDENYNSDYINANVNPVDNLDILSLTVLKEWTQRSTEDKTISMWKVYEFGKYRLYMGEVNKDYSLLLCANKDYPSAIAIARLTRMCEILSKRL</sequence>
<comment type="caution">
    <text evidence="2">The sequence shown here is derived from an EMBL/GenBank/DDBJ whole genome shotgun (WGS) entry which is preliminary data.</text>
</comment>
<dbReference type="Proteomes" id="UP001378960">
    <property type="component" value="Unassembled WGS sequence"/>
</dbReference>
<evidence type="ECO:0000313" key="2">
    <source>
        <dbReference type="EMBL" id="GMM46669.1"/>
    </source>
</evidence>
<gene>
    <name evidence="2" type="ORF">DAPK24_032440</name>
</gene>
<dbReference type="EMBL" id="BTGB01000004">
    <property type="protein sequence ID" value="GMM46669.1"/>
    <property type="molecule type" value="Genomic_DNA"/>
</dbReference>
<accession>A0AAV5R7S2</accession>
<feature type="region of interest" description="Disordered" evidence="1">
    <location>
        <begin position="90"/>
        <end position="114"/>
    </location>
</feature>
<name>A0AAV5R7S2_PICKL</name>
<organism evidence="2 3">
    <name type="scientific">Pichia kluyveri</name>
    <name type="common">Yeast</name>
    <dbReference type="NCBI Taxonomy" id="36015"/>
    <lineage>
        <taxon>Eukaryota</taxon>
        <taxon>Fungi</taxon>
        <taxon>Dikarya</taxon>
        <taxon>Ascomycota</taxon>
        <taxon>Saccharomycotina</taxon>
        <taxon>Pichiomycetes</taxon>
        <taxon>Pichiales</taxon>
        <taxon>Pichiaceae</taxon>
        <taxon>Pichia</taxon>
    </lineage>
</organism>
<dbReference type="AlphaFoldDB" id="A0AAV5R7S2"/>
<protein>
    <submittedName>
        <fullName evidence="2">Uncharacterized protein</fullName>
    </submittedName>
</protein>
<evidence type="ECO:0000256" key="1">
    <source>
        <dbReference type="SAM" id="MobiDB-lite"/>
    </source>
</evidence>